<proteinExistence type="inferred from homology"/>
<keyword evidence="16" id="KW-1185">Reference proteome</keyword>
<evidence type="ECO:0000256" key="5">
    <source>
        <dbReference type="ARBA" id="ARBA00022737"/>
    </source>
</evidence>
<evidence type="ECO:0000313" key="15">
    <source>
        <dbReference type="EMBL" id="KAJ1199433.1"/>
    </source>
</evidence>
<dbReference type="PROSITE" id="PS50805">
    <property type="entry name" value="KRAB"/>
    <property type="match status" value="1"/>
</dbReference>
<dbReference type="PANTHER" id="PTHR23235:SF142">
    <property type="entry name" value="ZINC FINGER PROTEIN 384"/>
    <property type="match status" value="1"/>
</dbReference>
<keyword evidence="4" id="KW-0479">Metal-binding</keyword>
<evidence type="ECO:0000256" key="6">
    <source>
        <dbReference type="ARBA" id="ARBA00022771"/>
    </source>
</evidence>
<dbReference type="InterPro" id="IPR013087">
    <property type="entry name" value="Znf_C2H2_type"/>
</dbReference>
<evidence type="ECO:0000256" key="2">
    <source>
        <dbReference type="ARBA" id="ARBA00004123"/>
    </source>
</evidence>
<evidence type="ECO:0000256" key="3">
    <source>
        <dbReference type="ARBA" id="ARBA00006991"/>
    </source>
</evidence>
<dbReference type="PROSITE" id="PS50157">
    <property type="entry name" value="ZINC_FINGER_C2H2_2"/>
    <property type="match status" value="7"/>
</dbReference>
<dbReference type="InterPro" id="IPR036051">
    <property type="entry name" value="KRAB_dom_sf"/>
</dbReference>
<evidence type="ECO:0000256" key="10">
    <source>
        <dbReference type="ARBA" id="ARBA00023163"/>
    </source>
</evidence>
<feature type="domain" description="C2H2-type" evidence="13">
    <location>
        <begin position="425"/>
        <end position="452"/>
    </location>
</feature>
<evidence type="ECO:0000313" key="16">
    <source>
        <dbReference type="Proteomes" id="UP001066276"/>
    </source>
</evidence>
<dbReference type="GO" id="GO:0005634">
    <property type="term" value="C:nucleus"/>
    <property type="evidence" value="ECO:0007669"/>
    <property type="project" value="UniProtKB-SubCell"/>
</dbReference>
<evidence type="ECO:0000256" key="9">
    <source>
        <dbReference type="ARBA" id="ARBA00023125"/>
    </source>
</evidence>
<feature type="domain" description="C2H2-type" evidence="13">
    <location>
        <begin position="341"/>
        <end position="368"/>
    </location>
</feature>
<evidence type="ECO:0000256" key="8">
    <source>
        <dbReference type="ARBA" id="ARBA00023015"/>
    </source>
</evidence>
<keyword evidence="5" id="KW-0677">Repeat</keyword>
<comment type="caution">
    <text evidence="15">The sequence shown here is derived from an EMBL/GenBank/DDBJ whole genome shotgun (WGS) entry which is preliminary data.</text>
</comment>
<evidence type="ECO:0000256" key="11">
    <source>
        <dbReference type="ARBA" id="ARBA00023242"/>
    </source>
</evidence>
<dbReference type="AlphaFoldDB" id="A0AAV7VGN4"/>
<keyword evidence="9" id="KW-0238">DNA-binding</keyword>
<comment type="similarity">
    <text evidence="3">Belongs to the krueppel C2H2-type zinc-finger protein family.</text>
</comment>
<feature type="domain" description="C2H2-type" evidence="13">
    <location>
        <begin position="509"/>
        <end position="536"/>
    </location>
</feature>
<evidence type="ECO:0000256" key="7">
    <source>
        <dbReference type="ARBA" id="ARBA00022833"/>
    </source>
</evidence>
<dbReference type="GO" id="GO:0008270">
    <property type="term" value="F:zinc ion binding"/>
    <property type="evidence" value="ECO:0007669"/>
    <property type="project" value="UniProtKB-KW"/>
</dbReference>
<dbReference type="Gene3D" id="3.30.160.60">
    <property type="entry name" value="Classic Zinc Finger"/>
    <property type="match status" value="6"/>
</dbReference>
<dbReference type="SMART" id="SM00349">
    <property type="entry name" value="KRAB"/>
    <property type="match status" value="1"/>
</dbReference>
<keyword evidence="6 12" id="KW-0863">Zinc-finger</keyword>
<dbReference type="Pfam" id="PF01352">
    <property type="entry name" value="KRAB"/>
    <property type="match status" value="1"/>
</dbReference>
<evidence type="ECO:0000259" key="14">
    <source>
        <dbReference type="PROSITE" id="PS50805"/>
    </source>
</evidence>
<evidence type="ECO:0000259" key="13">
    <source>
        <dbReference type="PROSITE" id="PS50157"/>
    </source>
</evidence>
<organism evidence="15 16">
    <name type="scientific">Pleurodeles waltl</name>
    <name type="common">Iberian ribbed newt</name>
    <dbReference type="NCBI Taxonomy" id="8319"/>
    <lineage>
        <taxon>Eukaryota</taxon>
        <taxon>Metazoa</taxon>
        <taxon>Chordata</taxon>
        <taxon>Craniata</taxon>
        <taxon>Vertebrata</taxon>
        <taxon>Euteleostomi</taxon>
        <taxon>Amphibia</taxon>
        <taxon>Batrachia</taxon>
        <taxon>Caudata</taxon>
        <taxon>Salamandroidea</taxon>
        <taxon>Salamandridae</taxon>
        <taxon>Pleurodelinae</taxon>
        <taxon>Pleurodeles</taxon>
    </lineage>
</organism>
<dbReference type="InterPro" id="IPR001909">
    <property type="entry name" value="KRAB"/>
</dbReference>
<feature type="domain" description="KRAB" evidence="14">
    <location>
        <begin position="72"/>
        <end position="178"/>
    </location>
</feature>
<dbReference type="FunFam" id="3.30.160.60:FF:000135">
    <property type="entry name" value="Zinc finger protein 358"/>
    <property type="match status" value="1"/>
</dbReference>
<keyword evidence="11" id="KW-0539">Nucleus</keyword>
<dbReference type="Proteomes" id="UP001066276">
    <property type="component" value="Chromosome 2_1"/>
</dbReference>
<dbReference type="FunFam" id="3.30.160.60:FF:001239">
    <property type="entry name" value="Zinc finger protein 615"/>
    <property type="match status" value="1"/>
</dbReference>
<keyword evidence="7" id="KW-0862">Zinc</keyword>
<dbReference type="Gene3D" id="6.10.140.140">
    <property type="match status" value="1"/>
</dbReference>
<dbReference type="PROSITE" id="PS00028">
    <property type="entry name" value="ZINC_FINGER_C2H2_1"/>
    <property type="match status" value="7"/>
</dbReference>
<dbReference type="FunFam" id="3.30.160.60:FF:000710">
    <property type="entry name" value="Zinc finger protein 768"/>
    <property type="match status" value="1"/>
</dbReference>
<dbReference type="SUPFAM" id="SSF57667">
    <property type="entry name" value="beta-beta-alpha zinc fingers"/>
    <property type="match status" value="4"/>
</dbReference>
<comment type="subcellular location">
    <subcellularLocation>
        <location evidence="2">Nucleus</location>
    </subcellularLocation>
</comment>
<feature type="domain" description="C2H2-type" evidence="13">
    <location>
        <begin position="369"/>
        <end position="396"/>
    </location>
</feature>
<dbReference type="GO" id="GO:0000981">
    <property type="term" value="F:DNA-binding transcription factor activity, RNA polymerase II-specific"/>
    <property type="evidence" value="ECO:0007669"/>
    <property type="project" value="TreeGrafter"/>
</dbReference>
<name>A0AAV7VGN4_PLEWA</name>
<dbReference type="SUPFAM" id="SSF109640">
    <property type="entry name" value="KRAB domain (Kruppel-associated box)"/>
    <property type="match status" value="1"/>
</dbReference>
<evidence type="ECO:0000256" key="12">
    <source>
        <dbReference type="PROSITE-ProRule" id="PRU00042"/>
    </source>
</evidence>
<dbReference type="GO" id="GO:0000978">
    <property type="term" value="F:RNA polymerase II cis-regulatory region sequence-specific DNA binding"/>
    <property type="evidence" value="ECO:0007669"/>
    <property type="project" value="TreeGrafter"/>
</dbReference>
<gene>
    <name evidence="15" type="ORF">NDU88_003269</name>
</gene>
<dbReference type="FunFam" id="3.30.160.60:FF:002343">
    <property type="entry name" value="Zinc finger protein 33A"/>
    <property type="match status" value="2"/>
</dbReference>
<reference evidence="15" key="1">
    <citation type="journal article" date="2022" name="bioRxiv">
        <title>Sequencing and chromosome-scale assembly of the giantPleurodeles waltlgenome.</title>
        <authorList>
            <person name="Brown T."/>
            <person name="Elewa A."/>
            <person name="Iarovenko S."/>
            <person name="Subramanian E."/>
            <person name="Araus A.J."/>
            <person name="Petzold A."/>
            <person name="Susuki M."/>
            <person name="Suzuki K.-i.T."/>
            <person name="Hayashi T."/>
            <person name="Toyoda A."/>
            <person name="Oliveira C."/>
            <person name="Osipova E."/>
            <person name="Leigh N.D."/>
            <person name="Simon A."/>
            <person name="Yun M.H."/>
        </authorList>
    </citation>
    <scope>NUCLEOTIDE SEQUENCE</scope>
    <source>
        <strain evidence="15">20211129_DDA</strain>
        <tissue evidence="15">Liver</tissue>
    </source>
</reference>
<feature type="domain" description="C2H2-type" evidence="13">
    <location>
        <begin position="481"/>
        <end position="508"/>
    </location>
</feature>
<keyword evidence="8" id="KW-0805">Transcription regulation</keyword>
<dbReference type="CDD" id="cd07765">
    <property type="entry name" value="KRAB_A-box"/>
    <property type="match status" value="1"/>
</dbReference>
<feature type="domain" description="C2H2-type" evidence="13">
    <location>
        <begin position="453"/>
        <end position="480"/>
    </location>
</feature>
<feature type="domain" description="C2H2-type" evidence="13">
    <location>
        <begin position="397"/>
        <end position="424"/>
    </location>
</feature>
<dbReference type="SMART" id="SM00355">
    <property type="entry name" value="ZnF_C2H2"/>
    <property type="match status" value="7"/>
</dbReference>
<comment type="function">
    <text evidence="1">May be involved in transcriptional regulation.</text>
</comment>
<protein>
    <submittedName>
        <fullName evidence="15">Uncharacterized protein</fullName>
    </submittedName>
</protein>
<dbReference type="FunFam" id="3.30.160.60:FF:000360">
    <property type="entry name" value="zinc finger protein 572"/>
    <property type="match status" value="1"/>
</dbReference>
<accession>A0AAV7VGN4</accession>
<evidence type="ECO:0000256" key="4">
    <source>
        <dbReference type="ARBA" id="ARBA00022723"/>
    </source>
</evidence>
<dbReference type="InterPro" id="IPR036236">
    <property type="entry name" value="Znf_C2H2_sf"/>
</dbReference>
<dbReference type="Pfam" id="PF00096">
    <property type="entry name" value="zf-C2H2"/>
    <property type="match status" value="7"/>
</dbReference>
<evidence type="ECO:0000256" key="1">
    <source>
        <dbReference type="ARBA" id="ARBA00003767"/>
    </source>
</evidence>
<sequence length="543" mass="62900">MVRRLMARKLPVTSHLGHMVHKALSLRSTMHAASVWMRWSRASTPKVILQTGTKNTVKRLSMCEEIRIRASVTFHNVAVYFSEKEWKLLKEWQKELYKDVMKEIHEALLSMGHTILNRELVLKVKGKDDMCCRDHQLSRDRDKSKNITLVASPDVLFQITHEEDFNLSDQHNSEGRENVHSATAEKELVSHDVSFSVKQEESLSCLTDCEITDKLEHGPCLIGSNEQLSREMKTQLPSKDPVNSNLLMTLPGEINEIDSQRVAEIYQRESHHNSYMNQKSSPDHRRHTSSECKTDFNKMMCPTVQLNNIAAQMPDSYTVSEESCLNSLLPYERSYLEESFVQCTECGQNFQNPKQLGDHQKTHAVTKPCTCTQCGKQFMKNSLLIIHQRTHSGERPFECTECEKTFGNQSNLIKHQITHSWVRPYKCTECAKSFRYNSHLKLHLRTHTGERPYQCKECFKSFSDNSNLVRHRRTHTGEKPYTCSECGKSFRQSSDLNQHKRTHTGERPYQCMRCDKTFPHRSNLSLHEKTHREGSSIMKVIID</sequence>
<dbReference type="EMBL" id="JANPWB010000003">
    <property type="protein sequence ID" value="KAJ1199433.1"/>
    <property type="molecule type" value="Genomic_DNA"/>
</dbReference>
<keyword evidence="10" id="KW-0804">Transcription</keyword>
<dbReference type="PANTHER" id="PTHR23235">
    <property type="entry name" value="KRUEPPEL-LIKE TRANSCRIPTION FACTOR"/>
    <property type="match status" value="1"/>
</dbReference>